<feature type="domain" description="Thioesterase putative" evidence="1">
    <location>
        <begin position="5"/>
        <end position="147"/>
    </location>
</feature>
<keyword evidence="3" id="KW-1185">Reference proteome</keyword>
<proteinExistence type="predicted"/>
<name>A0ABT4CUH2_9CLOT</name>
<dbReference type="Pfam" id="PF09500">
    <property type="entry name" value="YiiD_C"/>
    <property type="match status" value="1"/>
</dbReference>
<reference evidence="2" key="1">
    <citation type="submission" date="2022-12" db="EMBL/GenBank/DDBJ databases">
        <authorList>
            <person name="Wang J."/>
        </authorList>
    </citation>
    <scope>NUCLEOTIDE SEQUENCE</scope>
    <source>
        <strain evidence="2">HY-42-06</strain>
    </source>
</reference>
<dbReference type="SUPFAM" id="SSF54637">
    <property type="entry name" value="Thioesterase/thiol ester dehydrase-isomerase"/>
    <property type="match status" value="1"/>
</dbReference>
<dbReference type="Proteomes" id="UP001079657">
    <property type="component" value="Unassembled WGS sequence"/>
</dbReference>
<dbReference type="NCBIfam" id="TIGR02447">
    <property type="entry name" value="yiiD_Cterm"/>
    <property type="match status" value="1"/>
</dbReference>
<sequence length="148" mass="16977">MTEYEFQQFLHNQIPLTKAMDFNVLEFTPSKVRISAKLEPNINHMSTAFGGSINCLLTICGWAMTYIHIKEIDVNTHIVLQKSSINYLAPISNDFVAECVLSDKDQENIKNFSRTYSKHKKSKLKLNISCYDEQTLAAKFQGLYVAYK</sequence>
<dbReference type="RefSeq" id="WP_268051583.1">
    <property type="nucleotide sequence ID" value="NZ_JAPQES010000007.1"/>
</dbReference>
<evidence type="ECO:0000259" key="1">
    <source>
        <dbReference type="Pfam" id="PF09500"/>
    </source>
</evidence>
<evidence type="ECO:0000313" key="3">
    <source>
        <dbReference type="Proteomes" id="UP001079657"/>
    </source>
</evidence>
<gene>
    <name evidence="2" type="ORF">OXH55_18235</name>
</gene>
<dbReference type="InterPro" id="IPR029069">
    <property type="entry name" value="HotDog_dom_sf"/>
</dbReference>
<organism evidence="2 3">
    <name type="scientific">Clostridium ganghwense</name>
    <dbReference type="NCBI Taxonomy" id="312089"/>
    <lineage>
        <taxon>Bacteria</taxon>
        <taxon>Bacillati</taxon>
        <taxon>Bacillota</taxon>
        <taxon>Clostridia</taxon>
        <taxon>Eubacteriales</taxon>
        <taxon>Clostridiaceae</taxon>
        <taxon>Clostridium</taxon>
    </lineage>
</organism>
<evidence type="ECO:0000313" key="2">
    <source>
        <dbReference type="EMBL" id="MCY6372573.1"/>
    </source>
</evidence>
<dbReference type="Gene3D" id="3.10.129.10">
    <property type="entry name" value="Hotdog Thioesterase"/>
    <property type="match status" value="1"/>
</dbReference>
<comment type="caution">
    <text evidence="2">The sequence shown here is derived from an EMBL/GenBank/DDBJ whole genome shotgun (WGS) entry which is preliminary data.</text>
</comment>
<protein>
    <submittedName>
        <fullName evidence="2">YiiD C-terminal domain-containing protein</fullName>
    </submittedName>
</protein>
<dbReference type="EMBL" id="JAPQES010000007">
    <property type="protein sequence ID" value="MCY6372573.1"/>
    <property type="molecule type" value="Genomic_DNA"/>
</dbReference>
<dbReference type="InterPro" id="IPR012660">
    <property type="entry name" value="YiiD_C"/>
</dbReference>
<accession>A0ABT4CUH2</accession>